<organism evidence="6 7">
    <name type="scientific">Pseudomonas eucalypticola</name>
    <dbReference type="NCBI Taxonomy" id="2599595"/>
    <lineage>
        <taxon>Bacteria</taxon>
        <taxon>Pseudomonadati</taxon>
        <taxon>Pseudomonadota</taxon>
        <taxon>Gammaproteobacteria</taxon>
        <taxon>Pseudomonadales</taxon>
        <taxon>Pseudomonadaceae</taxon>
        <taxon>Pseudomonas</taxon>
    </lineage>
</organism>
<dbReference type="Gene3D" id="1.25.40.20">
    <property type="entry name" value="Ankyrin repeat-containing domain"/>
    <property type="match status" value="2"/>
</dbReference>
<feature type="region of interest" description="Disordered" evidence="4">
    <location>
        <begin position="345"/>
        <end position="373"/>
    </location>
</feature>
<keyword evidence="1" id="KW-0677">Repeat</keyword>
<protein>
    <submittedName>
        <fullName evidence="6">Ankyrin repeat domain-containing protein</fullName>
    </submittedName>
</protein>
<dbReference type="PROSITE" id="PS50297">
    <property type="entry name" value="ANK_REP_REGION"/>
    <property type="match status" value="2"/>
</dbReference>
<dbReference type="SUPFAM" id="SSF48403">
    <property type="entry name" value="Ankyrin repeat"/>
    <property type="match status" value="1"/>
</dbReference>
<dbReference type="SMART" id="SM00248">
    <property type="entry name" value="ANK"/>
    <property type="match status" value="4"/>
</dbReference>
<evidence type="ECO:0000256" key="2">
    <source>
        <dbReference type="ARBA" id="ARBA00023043"/>
    </source>
</evidence>
<dbReference type="InterPro" id="IPR051165">
    <property type="entry name" value="Multifunctional_ANK_Repeat"/>
</dbReference>
<dbReference type="InterPro" id="IPR036770">
    <property type="entry name" value="Ankyrin_rpt-contain_sf"/>
</dbReference>
<accession>A0A7D5DB45</accession>
<dbReference type="RefSeq" id="WP_176572512.1">
    <property type="nucleotide sequence ID" value="NZ_CP056031.1"/>
</dbReference>
<name>A0A7D5DB45_9PSED</name>
<feature type="compositionally biased region" description="Basic and acidic residues" evidence="4">
    <location>
        <begin position="363"/>
        <end position="373"/>
    </location>
</feature>
<reference evidence="6 7" key="1">
    <citation type="submission" date="2020-06" db="EMBL/GenBank/DDBJ databases">
        <title>Pseudomonas eucalypticola sp. nov., an endophyte of Eucalyptus dunnii leaves with biocontrol ability of eucalyptus leaf blight.</title>
        <authorList>
            <person name="Liu Y."/>
            <person name="Song Z."/>
            <person name="Zeng H."/>
            <person name="Lu M."/>
            <person name="Wang X."/>
            <person name="Lian X."/>
            <person name="Zhang Q."/>
        </authorList>
    </citation>
    <scope>NUCLEOTIDE SEQUENCE [LARGE SCALE GENOMIC DNA]</scope>
    <source>
        <strain evidence="6 7">NP-1</strain>
        <plasmid evidence="7">ppenp1</plasmid>
    </source>
</reference>
<dbReference type="InterPro" id="IPR002110">
    <property type="entry name" value="Ankyrin_rpt"/>
</dbReference>
<dbReference type="Pfam" id="PF18821">
    <property type="entry name" value="LPD7"/>
    <property type="match status" value="1"/>
</dbReference>
<sequence>MATKADKDGLVKALRENHVDTALAILDARKTLSPNMKEPLENGVPLLLSAVRGQLSTGEKFNGQMLLEGLVLRGVDVNMRLPSGKTALHETALTAQAARTLIEAGANLESKVSKSDLDAGQVKGETPLLAAIKAKNSDVAKVLIEAGANVNARDQDRVTPLHAAAAAKDGRTANLLIQAGADINARTGDKDNAITAVEALKENGIPLMAKVAAAVSARENSVENGQARDAEIDPEVVALVARQRTSLRQAAARSGAEPLPIQPIAPDLEQRAKLLETIEAAQAGRSEAFPIQPISPELDGQARDFATRRRTDLENQRAAPTLESADAEARLFAARQRERVRLERDNLGLDQRPRDSAPLIGAEGREADSPGKPIRFDKEAAQARAQTVPEHVKSRFVQVDNKFYFPDKSPAFDDKGQKLATKSENQEVIASMVDIAKARGWEKITVRGSEEFRRAAWLEASMNGLEVSGYKPTAIEKAHLAKLVKETAQENSIELGTERAKAAGSRSLTPPAGERGGPAQPAAAAAQSKAERPADLPRMKDFTMRDGAVSGQLIEHGKANYQFNDKKDPSYFVKVLTESGERTVWGKDLERAMRESQAKPGETIGLEKVDTKGVIAKEKVFDDQGQVVGSRDVDAIRNTWKVGSVDKAKAFVYGDRSEVVNKHPDLAPAYGTVAAAHKFAEATWPNNKEEQERFVAVAQLAMAERIAHGDPVPAPKLREAQVVKQQGKDREPAEPRKASQKEAAR</sequence>
<dbReference type="InterPro" id="IPR040677">
    <property type="entry name" value="LPD7"/>
</dbReference>
<dbReference type="Proteomes" id="UP000509568">
    <property type="component" value="Plasmid pPENP1"/>
</dbReference>
<keyword evidence="6" id="KW-0614">Plasmid</keyword>
<evidence type="ECO:0000313" key="7">
    <source>
        <dbReference type="Proteomes" id="UP000509568"/>
    </source>
</evidence>
<feature type="repeat" description="ANK" evidence="3">
    <location>
        <begin position="123"/>
        <end position="155"/>
    </location>
</feature>
<keyword evidence="2 3" id="KW-0040">ANK repeat</keyword>
<feature type="compositionally biased region" description="Low complexity" evidence="4">
    <location>
        <begin position="510"/>
        <end position="528"/>
    </location>
</feature>
<keyword evidence="7" id="KW-1185">Reference proteome</keyword>
<gene>
    <name evidence="6" type="ORF">HWQ56_28820</name>
</gene>
<feature type="compositionally biased region" description="Basic and acidic residues" evidence="4">
    <location>
        <begin position="529"/>
        <end position="538"/>
    </location>
</feature>
<feature type="repeat" description="ANK" evidence="3">
    <location>
        <begin position="156"/>
        <end position="188"/>
    </location>
</feature>
<evidence type="ECO:0000259" key="5">
    <source>
        <dbReference type="Pfam" id="PF18821"/>
    </source>
</evidence>
<dbReference type="PANTHER" id="PTHR24123">
    <property type="entry name" value="ANKYRIN REPEAT-CONTAINING"/>
    <property type="match status" value="1"/>
</dbReference>
<geneLocation type="plasmid" evidence="7">
    <name>ppenp1</name>
</geneLocation>
<feature type="domain" description="Large polyvalent protein-associated" evidence="5">
    <location>
        <begin position="392"/>
        <end position="477"/>
    </location>
</feature>
<dbReference type="Pfam" id="PF12796">
    <property type="entry name" value="Ank_2"/>
    <property type="match status" value="1"/>
</dbReference>
<evidence type="ECO:0000256" key="3">
    <source>
        <dbReference type="PROSITE-ProRule" id="PRU00023"/>
    </source>
</evidence>
<feature type="region of interest" description="Disordered" evidence="4">
    <location>
        <begin position="495"/>
        <end position="538"/>
    </location>
</feature>
<feature type="compositionally biased region" description="Basic and acidic residues" evidence="4">
    <location>
        <begin position="716"/>
        <end position="745"/>
    </location>
</feature>
<dbReference type="AlphaFoldDB" id="A0A7D5DB45"/>
<dbReference type="PROSITE" id="PS50088">
    <property type="entry name" value="ANK_REPEAT"/>
    <property type="match status" value="2"/>
</dbReference>
<dbReference type="PANTHER" id="PTHR24123:SF33">
    <property type="entry name" value="PROTEIN HOS4"/>
    <property type="match status" value="1"/>
</dbReference>
<evidence type="ECO:0000313" key="6">
    <source>
        <dbReference type="EMBL" id="QKZ07833.1"/>
    </source>
</evidence>
<feature type="compositionally biased region" description="Basic and acidic residues" evidence="4">
    <location>
        <begin position="345"/>
        <end position="355"/>
    </location>
</feature>
<dbReference type="EMBL" id="CP056031">
    <property type="protein sequence ID" value="QKZ07833.1"/>
    <property type="molecule type" value="Genomic_DNA"/>
</dbReference>
<feature type="region of interest" description="Disordered" evidence="4">
    <location>
        <begin position="708"/>
        <end position="745"/>
    </location>
</feature>
<dbReference type="KEGG" id="pez:HWQ56_28820"/>
<proteinExistence type="predicted"/>
<evidence type="ECO:0000256" key="4">
    <source>
        <dbReference type="SAM" id="MobiDB-lite"/>
    </source>
</evidence>
<evidence type="ECO:0000256" key="1">
    <source>
        <dbReference type="ARBA" id="ARBA00022737"/>
    </source>
</evidence>